<evidence type="ECO:0000259" key="10">
    <source>
        <dbReference type="Pfam" id="PF08245"/>
    </source>
</evidence>
<comment type="function">
    <text evidence="7 8">Cell wall formation. Catalyzes the addition of glutamate to the nucleotide precursor UDP-N-acetylmuramoyl-L-alanine (UMA).</text>
</comment>
<dbReference type="STRING" id="28885.EI16_11485"/>
<dbReference type="Pfam" id="PF21799">
    <property type="entry name" value="MurD-like_N"/>
    <property type="match status" value="1"/>
</dbReference>
<comment type="subcellular location">
    <subcellularLocation>
        <location evidence="1 7 8">Cytoplasm</location>
    </subcellularLocation>
</comment>
<dbReference type="PANTHER" id="PTHR43692">
    <property type="entry name" value="UDP-N-ACETYLMURAMOYLALANINE--D-GLUTAMATE LIGASE"/>
    <property type="match status" value="1"/>
</dbReference>
<keyword evidence="7 8" id="KW-0573">Peptidoglycan synthesis</keyword>
<gene>
    <name evidence="7" type="primary">murD</name>
    <name evidence="11" type="ORF">EI16_11485</name>
</gene>
<evidence type="ECO:0000256" key="6">
    <source>
        <dbReference type="ARBA" id="ARBA00022840"/>
    </source>
</evidence>
<evidence type="ECO:0000313" key="12">
    <source>
        <dbReference type="Proteomes" id="UP000027341"/>
    </source>
</evidence>
<keyword evidence="6 7" id="KW-0067">ATP-binding</keyword>
<evidence type="ECO:0000256" key="7">
    <source>
        <dbReference type="HAMAP-Rule" id="MF_00639"/>
    </source>
</evidence>
<dbReference type="InterPro" id="IPR036565">
    <property type="entry name" value="Mur-like_cat_sf"/>
</dbReference>
<dbReference type="SUPFAM" id="SSF51984">
    <property type="entry name" value="MurCD N-terminal domain"/>
    <property type="match status" value="1"/>
</dbReference>
<comment type="similarity">
    <text evidence="7">Belongs to the MurCDEF family.</text>
</comment>
<proteinExistence type="inferred from homology"/>
<dbReference type="Gene3D" id="3.90.190.20">
    <property type="entry name" value="Mur ligase, C-terminal domain"/>
    <property type="match status" value="1"/>
</dbReference>
<keyword evidence="5 7" id="KW-0547">Nucleotide-binding</keyword>
<dbReference type="PANTHER" id="PTHR43692:SF1">
    <property type="entry name" value="UDP-N-ACETYLMURAMOYLALANINE--D-GLUTAMATE LIGASE"/>
    <property type="match status" value="1"/>
</dbReference>
<dbReference type="Pfam" id="PF08245">
    <property type="entry name" value="Mur_ligase_M"/>
    <property type="match status" value="1"/>
</dbReference>
<keyword evidence="7 8" id="KW-0131">Cell cycle</keyword>
<dbReference type="HAMAP" id="MF_00639">
    <property type="entry name" value="MurD"/>
    <property type="match status" value="1"/>
</dbReference>
<dbReference type="EC" id="6.3.2.9" evidence="7 8"/>
<dbReference type="GO" id="GO:0005524">
    <property type="term" value="F:ATP binding"/>
    <property type="evidence" value="ECO:0007669"/>
    <property type="project" value="UniProtKB-UniRule"/>
</dbReference>
<evidence type="ECO:0000313" key="11">
    <source>
        <dbReference type="EMBL" id="KDN96851.1"/>
    </source>
</evidence>
<dbReference type="InterPro" id="IPR036615">
    <property type="entry name" value="Mur_ligase_C_dom_sf"/>
</dbReference>
<dbReference type="NCBIfam" id="TIGR01087">
    <property type="entry name" value="murD"/>
    <property type="match status" value="1"/>
</dbReference>
<dbReference type="InterPro" id="IPR013221">
    <property type="entry name" value="Mur_ligase_cen"/>
</dbReference>
<keyword evidence="7 8" id="KW-0133">Cell shape</keyword>
<dbReference type="GO" id="GO:0005737">
    <property type="term" value="C:cytoplasm"/>
    <property type="evidence" value="ECO:0007669"/>
    <property type="project" value="UniProtKB-SubCell"/>
</dbReference>
<evidence type="ECO:0000256" key="8">
    <source>
        <dbReference type="RuleBase" id="RU003664"/>
    </source>
</evidence>
<accession>A0A067A2J6</accession>
<evidence type="ECO:0000256" key="3">
    <source>
        <dbReference type="ARBA" id="ARBA00022490"/>
    </source>
</evidence>
<dbReference type="AlphaFoldDB" id="A0A067A2J6"/>
<evidence type="ECO:0000256" key="4">
    <source>
        <dbReference type="ARBA" id="ARBA00022598"/>
    </source>
</evidence>
<dbReference type="InterPro" id="IPR005762">
    <property type="entry name" value="MurD"/>
</dbReference>
<dbReference type="GO" id="GO:0009252">
    <property type="term" value="P:peptidoglycan biosynthetic process"/>
    <property type="evidence" value="ECO:0007669"/>
    <property type="project" value="UniProtKB-UniRule"/>
</dbReference>
<keyword evidence="7 8" id="KW-0132">Cell division</keyword>
<dbReference type="Proteomes" id="UP000027341">
    <property type="component" value="Unassembled WGS sequence"/>
</dbReference>
<sequence length="454" mass="49368">MHLVVGLGITGKSVLHYLLSQGVDCLAFDTREGFDLTVLQTEFPSVQFASGQLPVEWISQVSDVVISPGVATSEPWLDVFHQAGVPIIGDIELFARAVGKPVVAITGSNGKSTVTTLTAQVLAEAGYRVGLGGNIGVPALDLLRSGQGFDVFVLELSSFQLETTYSLQPTSATVLNVSEDHMDRYSGLEDYLQAKMTILNNTQWSILPFDLVDSPSSEQSHALHFGLRLAVDGQPAPLTDTQYGVIDDNGVHWLGYNHTPLLKIESMALKGEHHQLNALATMALCRPFKVSPQNYERVFSVFTGLPHRTQLVKEVDGVQWINDSKGTNVGATQTAIRSFAKQTRDSGGQVILIAGGVGKEADFSLMAKDVQSACRSVILFGRDKDIIRNALISKVSEAKMHLVDDLVQAVNLAREKAEKGDVVLFSPACASFDQFANYMERGDVFEKLVKQLFE</sequence>
<protein>
    <recommendedName>
        <fullName evidence="7 8">UDP-N-acetylmuramoylalanine--D-glutamate ligase</fullName>
        <ecNumber evidence="7 8">6.3.2.9</ecNumber>
    </recommendedName>
    <alternativeName>
        <fullName evidence="7">D-glutamic acid-adding enzyme</fullName>
    </alternativeName>
    <alternativeName>
        <fullName evidence="7">UDP-N-acetylmuramoyl-L-alanyl-D-glutamate synthetase</fullName>
    </alternativeName>
</protein>
<feature type="binding site" evidence="7">
    <location>
        <begin position="107"/>
        <end position="113"/>
    </location>
    <ligand>
        <name>ATP</name>
        <dbReference type="ChEBI" id="CHEBI:30616"/>
    </ligand>
</feature>
<evidence type="ECO:0000259" key="9">
    <source>
        <dbReference type="Pfam" id="PF02875"/>
    </source>
</evidence>
<comment type="catalytic activity">
    <reaction evidence="7 8">
        <text>UDP-N-acetyl-alpha-D-muramoyl-L-alanine + D-glutamate + ATP = UDP-N-acetyl-alpha-D-muramoyl-L-alanyl-D-glutamate + ADP + phosphate + H(+)</text>
        <dbReference type="Rhea" id="RHEA:16429"/>
        <dbReference type="ChEBI" id="CHEBI:15378"/>
        <dbReference type="ChEBI" id="CHEBI:29986"/>
        <dbReference type="ChEBI" id="CHEBI:30616"/>
        <dbReference type="ChEBI" id="CHEBI:43474"/>
        <dbReference type="ChEBI" id="CHEBI:83898"/>
        <dbReference type="ChEBI" id="CHEBI:83900"/>
        <dbReference type="ChEBI" id="CHEBI:456216"/>
        <dbReference type="EC" id="6.3.2.9"/>
    </reaction>
</comment>
<dbReference type="SUPFAM" id="SSF53244">
    <property type="entry name" value="MurD-like peptide ligases, peptide-binding domain"/>
    <property type="match status" value="1"/>
</dbReference>
<dbReference type="RefSeq" id="WP_029907971.1">
    <property type="nucleotide sequence ID" value="NZ_AP020335.1"/>
</dbReference>
<dbReference type="GO" id="GO:0071555">
    <property type="term" value="P:cell wall organization"/>
    <property type="evidence" value="ECO:0007669"/>
    <property type="project" value="UniProtKB-KW"/>
</dbReference>
<organism evidence="11 12">
    <name type="scientific">Hydrogenovibrio marinus</name>
    <dbReference type="NCBI Taxonomy" id="28885"/>
    <lineage>
        <taxon>Bacteria</taxon>
        <taxon>Pseudomonadati</taxon>
        <taxon>Pseudomonadota</taxon>
        <taxon>Gammaproteobacteria</taxon>
        <taxon>Thiotrichales</taxon>
        <taxon>Piscirickettsiaceae</taxon>
        <taxon>Hydrogenovibrio</taxon>
    </lineage>
</organism>
<dbReference type="SUPFAM" id="SSF53623">
    <property type="entry name" value="MurD-like peptide ligases, catalytic domain"/>
    <property type="match status" value="1"/>
</dbReference>
<dbReference type="InterPro" id="IPR004101">
    <property type="entry name" value="Mur_ligase_C"/>
</dbReference>
<dbReference type="UniPathway" id="UPA00219"/>
<name>A0A067A2J6_HYDMR</name>
<dbReference type="GO" id="GO:0008360">
    <property type="term" value="P:regulation of cell shape"/>
    <property type="evidence" value="ECO:0007669"/>
    <property type="project" value="UniProtKB-KW"/>
</dbReference>
<keyword evidence="7 8" id="KW-0961">Cell wall biogenesis/degradation</keyword>
<keyword evidence="3 7" id="KW-0963">Cytoplasm</keyword>
<dbReference type="Pfam" id="PF02875">
    <property type="entry name" value="Mur_ligase_C"/>
    <property type="match status" value="1"/>
</dbReference>
<evidence type="ECO:0000256" key="5">
    <source>
        <dbReference type="ARBA" id="ARBA00022741"/>
    </source>
</evidence>
<keyword evidence="4 7" id="KW-0436">Ligase</keyword>
<feature type="domain" description="Mur ligase C-terminal" evidence="9">
    <location>
        <begin position="307"/>
        <end position="429"/>
    </location>
</feature>
<dbReference type="EMBL" id="JMIU01000001">
    <property type="protein sequence ID" value="KDN96851.1"/>
    <property type="molecule type" value="Genomic_DNA"/>
</dbReference>
<dbReference type="Gene3D" id="3.40.1190.10">
    <property type="entry name" value="Mur-like, catalytic domain"/>
    <property type="match status" value="1"/>
</dbReference>
<evidence type="ECO:0000256" key="2">
    <source>
        <dbReference type="ARBA" id="ARBA00004752"/>
    </source>
</evidence>
<feature type="domain" description="Mur ligase central" evidence="10">
    <location>
        <begin position="105"/>
        <end position="284"/>
    </location>
</feature>
<dbReference type="Gene3D" id="3.40.50.720">
    <property type="entry name" value="NAD(P)-binding Rossmann-like Domain"/>
    <property type="match status" value="1"/>
</dbReference>
<comment type="pathway">
    <text evidence="2 7 8">Cell wall biogenesis; peptidoglycan biosynthesis.</text>
</comment>
<reference evidence="11 12" key="1">
    <citation type="submission" date="2014-04" db="EMBL/GenBank/DDBJ databases">
        <title>Draft genome sequence of Hydrogenovibrio marinus MH-110, a model organism for aerobic H2 metabolism.</title>
        <authorList>
            <person name="Cha H.J."/>
            <person name="Jo B.H."/>
            <person name="Hwang B.H."/>
        </authorList>
    </citation>
    <scope>NUCLEOTIDE SEQUENCE [LARGE SCALE GENOMIC DNA]</scope>
    <source>
        <strain evidence="11 12">MH-110</strain>
    </source>
</reference>
<dbReference type="GO" id="GO:0008764">
    <property type="term" value="F:UDP-N-acetylmuramoylalanine-D-glutamate ligase activity"/>
    <property type="evidence" value="ECO:0007669"/>
    <property type="project" value="UniProtKB-UniRule"/>
</dbReference>
<comment type="caution">
    <text evidence="11">The sequence shown here is derived from an EMBL/GenBank/DDBJ whole genome shotgun (WGS) entry which is preliminary data.</text>
</comment>
<keyword evidence="12" id="KW-1185">Reference proteome</keyword>
<evidence type="ECO:0000256" key="1">
    <source>
        <dbReference type="ARBA" id="ARBA00004496"/>
    </source>
</evidence>
<dbReference type="GO" id="GO:0051301">
    <property type="term" value="P:cell division"/>
    <property type="evidence" value="ECO:0007669"/>
    <property type="project" value="UniProtKB-KW"/>
</dbReference>